<dbReference type="InterPro" id="IPR007529">
    <property type="entry name" value="Znf_HIT"/>
</dbReference>
<feature type="compositionally biased region" description="Polar residues" evidence="4">
    <location>
        <begin position="95"/>
        <end position="106"/>
    </location>
</feature>
<proteinExistence type="predicted"/>
<reference evidence="6 7" key="1">
    <citation type="submission" date="2016-07" db="EMBL/GenBank/DDBJ databases">
        <title>Pervasive Adenine N6-methylation of Active Genes in Fungi.</title>
        <authorList>
            <consortium name="DOE Joint Genome Institute"/>
            <person name="Mondo S.J."/>
            <person name="Dannebaum R.O."/>
            <person name="Kuo R.C."/>
            <person name="Labutti K."/>
            <person name="Haridas S."/>
            <person name="Kuo A."/>
            <person name="Salamov A."/>
            <person name="Ahrendt S.R."/>
            <person name="Lipzen A."/>
            <person name="Sullivan W."/>
            <person name="Andreopoulos W.B."/>
            <person name="Clum A."/>
            <person name="Lindquist E."/>
            <person name="Daum C."/>
            <person name="Ramamoorthy G.K."/>
            <person name="Gryganskyi A."/>
            <person name="Culley D."/>
            <person name="Magnuson J.K."/>
            <person name="James T.Y."/>
            <person name="O'Malley M.A."/>
            <person name="Stajich J.E."/>
            <person name="Spatafora J.W."/>
            <person name="Visel A."/>
            <person name="Grigoriev I.V."/>
        </authorList>
    </citation>
    <scope>NUCLEOTIDE SEQUENCE [LARGE SCALE GENOMIC DNA]</scope>
    <source>
        <strain evidence="6 7">CBS 129021</strain>
    </source>
</reference>
<keyword evidence="1" id="KW-0479">Metal-binding</keyword>
<dbReference type="STRING" id="1141098.A0A1Y2E533"/>
<feature type="compositionally biased region" description="Basic and acidic residues" evidence="4">
    <location>
        <begin position="54"/>
        <end position="78"/>
    </location>
</feature>
<keyword evidence="2" id="KW-0863">Zinc-finger</keyword>
<dbReference type="OrthoDB" id="74807at2759"/>
<evidence type="ECO:0000256" key="4">
    <source>
        <dbReference type="SAM" id="MobiDB-lite"/>
    </source>
</evidence>
<dbReference type="Proteomes" id="UP000193689">
    <property type="component" value="Unassembled WGS sequence"/>
</dbReference>
<feature type="region of interest" description="Disordered" evidence="4">
    <location>
        <begin position="135"/>
        <end position="164"/>
    </location>
</feature>
<name>A0A1Y2E533_9PEZI</name>
<protein>
    <recommendedName>
        <fullName evidence="5">HIT-type domain-containing protein</fullName>
    </recommendedName>
</protein>
<feature type="compositionally biased region" description="Polar residues" evidence="4">
    <location>
        <begin position="28"/>
        <end position="37"/>
    </location>
</feature>
<dbReference type="InParanoid" id="A0A1Y2E533"/>
<dbReference type="CDD" id="cd21437">
    <property type="entry name" value="zf-HIT_ZNHIT1_like"/>
    <property type="match status" value="1"/>
</dbReference>
<gene>
    <name evidence="6" type="ORF">BCR38DRAFT_428895</name>
</gene>
<dbReference type="GO" id="GO:0005634">
    <property type="term" value="C:nucleus"/>
    <property type="evidence" value="ECO:0007669"/>
    <property type="project" value="UniProtKB-ARBA"/>
</dbReference>
<dbReference type="RefSeq" id="XP_040716929.1">
    <property type="nucleotide sequence ID" value="XM_040859927.1"/>
</dbReference>
<dbReference type="PANTHER" id="PTHR13093">
    <property type="entry name" value="ZINC FINGER HIT DOMAIN CONTAINING PROTEIN 1"/>
    <property type="match status" value="1"/>
</dbReference>
<sequence>MNNFGVIEVASTRTTNAPGWAYVPDNGPQHSSLQQPTNRKRARNQAANPSHVDVNARQEARIRKELDVLDRDGPRDVHIPIPPKPKSKDGGGSSRAGQNTSKSTPNVRKILQSQKTFANHLDDYLALSETNAGAAAAQKKPETSLRPASKSTGAKQEDTSMADVPAEGVAATEDTLLPVSDRPRPAAHPLDNDPLLVSRVPPMPSDEELRALMSAPPLTYLEARAGWKEEDQKYPVRVFCEVCGYWGRVKCIKCGTRVCALECLDTHKEECVTRYGL</sequence>
<evidence type="ECO:0000256" key="1">
    <source>
        <dbReference type="ARBA" id="ARBA00022723"/>
    </source>
</evidence>
<keyword evidence="7" id="KW-1185">Reference proteome</keyword>
<evidence type="ECO:0000313" key="7">
    <source>
        <dbReference type="Proteomes" id="UP000193689"/>
    </source>
</evidence>
<comment type="caution">
    <text evidence="6">The sequence shown here is derived from an EMBL/GenBank/DDBJ whole genome shotgun (WGS) entry which is preliminary data.</text>
</comment>
<dbReference type="GO" id="GO:0008270">
    <property type="term" value="F:zinc ion binding"/>
    <property type="evidence" value="ECO:0007669"/>
    <property type="project" value="UniProtKB-KW"/>
</dbReference>
<feature type="region of interest" description="Disordered" evidence="4">
    <location>
        <begin position="17"/>
        <end position="106"/>
    </location>
</feature>
<evidence type="ECO:0000259" key="5">
    <source>
        <dbReference type="Pfam" id="PF04438"/>
    </source>
</evidence>
<evidence type="ECO:0000313" key="6">
    <source>
        <dbReference type="EMBL" id="ORY65965.1"/>
    </source>
</evidence>
<dbReference type="GO" id="GO:0006338">
    <property type="term" value="P:chromatin remodeling"/>
    <property type="evidence" value="ECO:0007669"/>
    <property type="project" value="InterPro"/>
</dbReference>
<dbReference type="AlphaFoldDB" id="A0A1Y2E533"/>
<organism evidence="6 7">
    <name type="scientific">Pseudomassariella vexata</name>
    <dbReference type="NCBI Taxonomy" id="1141098"/>
    <lineage>
        <taxon>Eukaryota</taxon>
        <taxon>Fungi</taxon>
        <taxon>Dikarya</taxon>
        <taxon>Ascomycota</taxon>
        <taxon>Pezizomycotina</taxon>
        <taxon>Sordariomycetes</taxon>
        <taxon>Xylariomycetidae</taxon>
        <taxon>Amphisphaeriales</taxon>
        <taxon>Pseudomassariaceae</taxon>
        <taxon>Pseudomassariella</taxon>
    </lineage>
</organism>
<keyword evidence="3" id="KW-0862">Zinc</keyword>
<feature type="region of interest" description="Disordered" evidence="4">
    <location>
        <begin position="179"/>
        <end position="198"/>
    </location>
</feature>
<feature type="domain" description="HIT-type" evidence="5">
    <location>
        <begin position="237"/>
        <end position="264"/>
    </location>
</feature>
<dbReference type="EMBL" id="MCFJ01000005">
    <property type="protein sequence ID" value="ORY65965.1"/>
    <property type="molecule type" value="Genomic_DNA"/>
</dbReference>
<dbReference type="InterPro" id="IPR039723">
    <property type="entry name" value="Vps71/ZNHIT1"/>
</dbReference>
<dbReference type="GeneID" id="63776139"/>
<dbReference type="Pfam" id="PF04438">
    <property type="entry name" value="zf-HIT"/>
    <property type="match status" value="1"/>
</dbReference>
<evidence type="ECO:0000256" key="3">
    <source>
        <dbReference type="ARBA" id="ARBA00022833"/>
    </source>
</evidence>
<accession>A0A1Y2E533</accession>
<evidence type="ECO:0000256" key="2">
    <source>
        <dbReference type="ARBA" id="ARBA00022771"/>
    </source>
</evidence>